<proteinExistence type="predicted"/>
<accession>A0ABR9WKV0</accession>
<dbReference type="InterPro" id="IPR001753">
    <property type="entry name" value="Enoyl-CoA_hydra/iso"/>
</dbReference>
<evidence type="ECO:0000313" key="1">
    <source>
        <dbReference type="EMBL" id="MBE9465759.1"/>
    </source>
</evidence>
<dbReference type="InterPro" id="IPR029045">
    <property type="entry name" value="ClpP/crotonase-like_dom_sf"/>
</dbReference>
<keyword evidence="2" id="KW-1185">Reference proteome</keyword>
<sequence>MENAPIIITKHTPAFWRITLDNPPLNLLDPEMIDGMSRLMDELDADKEVKVIVFDSSDKNYFIAHYDVMRGSEVPKVSGKYGVNQWTDISNRLHNSPVVSIASVRGRARGNGSEFLLACDMRFASKEKAFFGQIEVGCGVIAGGGALEYLPSLVGRSRALEIVIGGDDFDADTAALYGWINRALPDDQLDDFVNGLAIRIASYEAGAIATTKAIVNRRSGGGPNPHEIDESLSHYTELSQNPNVQILWSKLGEMGFQQPGDLELNFGYYLGKLAEDKLK</sequence>
<dbReference type="PANTHER" id="PTHR43459:SF1">
    <property type="entry name" value="EG:BACN32G11.4 PROTEIN"/>
    <property type="match status" value="1"/>
</dbReference>
<comment type="caution">
    <text evidence="1">The sequence shown here is derived from an EMBL/GenBank/DDBJ whole genome shotgun (WGS) entry which is preliminary data.</text>
</comment>
<dbReference type="Proteomes" id="UP000634134">
    <property type="component" value="Unassembled WGS sequence"/>
</dbReference>
<dbReference type="CDD" id="cd06558">
    <property type="entry name" value="crotonase-like"/>
    <property type="match status" value="1"/>
</dbReference>
<gene>
    <name evidence="1" type="ORF">IEE83_28105</name>
</gene>
<dbReference type="SUPFAM" id="SSF52096">
    <property type="entry name" value="ClpP/crotonase"/>
    <property type="match status" value="1"/>
</dbReference>
<protein>
    <submittedName>
        <fullName evidence="1">Enoyl-CoA hydratase/isomerase family protein</fullName>
    </submittedName>
</protein>
<dbReference type="Pfam" id="PF00378">
    <property type="entry name" value="ECH_1"/>
    <property type="match status" value="1"/>
</dbReference>
<dbReference type="PANTHER" id="PTHR43459">
    <property type="entry name" value="ENOYL-COA HYDRATASE"/>
    <property type="match status" value="1"/>
</dbReference>
<organism evidence="1 2">
    <name type="scientific">Dyadobacter subterraneus</name>
    <dbReference type="NCBI Taxonomy" id="2773304"/>
    <lineage>
        <taxon>Bacteria</taxon>
        <taxon>Pseudomonadati</taxon>
        <taxon>Bacteroidota</taxon>
        <taxon>Cytophagia</taxon>
        <taxon>Cytophagales</taxon>
        <taxon>Spirosomataceae</taxon>
        <taxon>Dyadobacter</taxon>
    </lineage>
</organism>
<dbReference type="EMBL" id="JACYGY010000002">
    <property type="protein sequence ID" value="MBE9465759.1"/>
    <property type="molecule type" value="Genomic_DNA"/>
</dbReference>
<dbReference type="Gene3D" id="3.90.226.10">
    <property type="entry name" value="2-enoyl-CoA Hydratase, Chain A, domain 1"/>
    <property type="match status" value="1"/>
</dbReference>
<name>A0ABR9WKV0_9BACT</name>
<evidence type="ECO:0000313" key="2">
    <source>
        <dbReference type="Proteomes" id="UP000634134"/>
    </source>
</evidence>
<reference evidence="2" key="1">
    <citation type="submission" date="2023-07" db="EMBL/GenBank/DDBJ databases">
        <title>Dyadobacter sp. nov 'subterranea' isolated from contaminted grondwater.</title>
        <authorList>
            <person name="Szabo I."/>
            <person name="Al-Omari J."/>
            <person name="Szerdahelyi S.G."/>
            <person name="Rado J."/>
        </authorList>
    </citation>
    <scope>NUCLEOTIDE SEQUENCE [LARGE SCALE GENOMIC DNA]</scope>
    <source>
        <strain evidence="2">UP-52</strain>
    </source>
</reference>